<feature type="compositionally biased region" description="Basic and acidic residues" evidence="1">
    <location>
        <begin position="24"/>
        <end position="41"/>
    </location>
</feature>
<comment type="caution">
    <text evidence="2">The sequence shown here is derived from an EMBL/GenBank/DDBJ whole genome shotgun (WGS) entry which is preliminary data.</text>
</comment>
<keyword evidence="3" id="KW-1185">Reference proteome</keyword>
<reference evidence="2" key="1">
    <citation type="submission" date="2023-05" db="EMBL/GenBank/DDBJ databases">
        <authorList>
            <person name="Stuckert A."/>
        </authorList>
    </citation>
    <scope>NUCLEOTIDE SEQUENCE</scope>
</reference>
<evidence type="ECO:0000313" key="3">
    <source>
        <dbReference type="Proteomes" id="UP001162483"/>
    </source>
</evidence>
<evidence type="ECO:0000256" key="1">
    <source>
        <dbReference type="SAM" id="MobiDB-lite"/>
    </source>
</evidence>
<feature type="non-terminal residue" evidence="2">
    <location>
        <position position="67"/>
    </location>
</feature>
<dbReference type="EMBL" id="CATNWA010020946">
    <property type="protein sequence ID" value="CAI9620523.1"/>
    <property type="molecule type" value="Genomic_DNA"/>
</dbReference>
<feature type="region of interest" description="Disordered" evidence="1">
    <location>
        <begin position="1"/>
        <end position="67"/>
    </location>
</feature>
<protein>
    <submittedName>
        <fullName evidence="2">Uncharacterized protein</fullName>
    </submittedName>
</protein>
<name>A0ABN9HLQ5_9NEOB</name>
<accession>A0ABN9HLQ5</accession>
<dbReference type="Proteomes" id="UP001162483">
    <property type="component" value="Unassembled WGS sequence"/>
</dbReference>
<evidence type="ECO:0000313" key="2">
    <source>
        <dbReference type="EMBL" id="CAI9620523.1"/>
    </source>
</evidence>
<organism evidence="2 3">
    <name type="scientific">Staurois parvus</name>
    <dbReference type="NCBI Taxonomy" id="386267"/>
    <lineage>
        <taxon>Eukaryota</taxon>
        <taxon>Metazoa</taxon>
        <taxon>Chordata</taxon>
        <taxon>Craniata</taxon>
        <taxon>Vertebrata</taxon>
        <taxon>Euteleostomi</taxon>
        <taxon>Amphibia</taxon>
        <taxon>Batrachia</taxon>
        <taxon>Anura</taxon>
        <taxon>Neobatrachia</taxon>
        <taxon>Ranoidea</taxon>
        <taxon>Ranidae</taxon>
        <taxon>Staurois</taxon>
    </lineage>
</organism>
<proteinExistence type="predicted"/>
<sequence>MSVPGPGSAGLKAPKPGTSGDLSGSDRMEGPRPSPEEEKAPKPGTPSALPGPGRKEGPEPGSSKVST</sequence>
<gene>
    <name evidence="2" type="ORF">SPARVUS_LOCUS15998228</name>
</gene>